<protein>
    <recommendedName>
        <fullName evidence="1">UPF0276 protein RHOFW104T7_18080</fullName>
    </recommendedName>
</protein>
<dbReference type="InterPro" id="IPR007801">
    <property type="entry name" value="MbnB/TglH/ChrH"/>
</dbReference>
<evidence type="ECO:0000313" key="2">
    <source>
        <dbReference type="EMBL" id="KZC22711.1"/>
    </source>
</evidence>
<dbReference type="Pfam" id="PF05114">
    <property type="entry name" value="MbnB_TglH_ChrH"/>
    <property type="match status" value="1"/>
</dbReference>
<comment type="similarity">
    <text evidence="1">Belongs to the UPF0276 family.</text>
</comment>
<dbReference type="PANTHER" id="PTHR42194">
    <property type="entry name" value="UPF0276 PROTEIN HI_1600"/>
    <property type="match status" value="1"/>
</dbReference>
<dbReference type="STRING" id="416169.RHOFW104T7_18080"/>
<keyword evidence="3" id="KW-1185">Reference proteome</keyword>
<dbReference type="SUPFAM" id="SSF51658">
    <property type="entry name" value="Xylose isomerase-like"/>
    <property type="match status" value="1"/>
</dbReference>
<evidence type="ECO:0000313" key="3">
    <source>
        <dbReference type="Proteomes" id="UP000076131"/>
    </source>
</evidence>
<dbReference type="HAMAP" id="MF_00697">
    <property type="entry name" value="UPF0276"/>
    <property type="match status" value="1"/>
</dbReference>
<sequence length="288" mass="31938">MSCLLPHAQHPIPAAAGIGLRAPHIARVLQERPRVPWFEVHSENYFAAGGPMHAALERIRADYPLSLHGVGLSLGSADALDVAHLGRLRQLVDRYQPALVSDHICWGAIGGIHLNDLLPLPYTWEALDLVVSRVQQVQDALGREFLVENVSSYLNFRHADMPESAFVAELVRRSGCGLLLDVNNVYVNSVNHGFDPGEYLRAMPHASVREIHLAGFLRKDRLPVPLLIDSHSRPVADEVWALYREALELCGPQPTLIEWDQDIPELEVLLAEAARAEEELHACRTAIA</sequence>
<dbReference type="eggNOG" id="COG3220">
    <property type="taxonomic scope" value="Bacteria"/>
</dbReference>
<dbReference type="InterPro" id="IPR036237">
    <property type="entry name" value="Xyl_isomerase-like_sf"/>
</dbReference>
<dbReference type="NCBIfam" id="NF003818">
    <property type="entry name" value="PRK05409.1"/>
    <property type="match status" value="1"/>
</dbReference>
<dbReference type="PANTHER" id="PTHR42194:SF1">
    <property type="entry name" value="UPF0276 PROTEIN HI_1600"/>
    <property type="match status" value="1"/>
</dbReference>
<dbReference type="EMBL" id="LVJS01000054">
    <property type="protein sequence ID" value="KZC22711.1"/>
    <property type="molecule type" value="Genomic_DNA"/>
</dbReference>
<organism evidence="2 3">
    <name type="scientific">Rhodanobacter thiooxydans</name>
    <dbReference type="NCBI Taxonomy" id="416169"/>
    <lineage>
        <taxon>Bacteria</taxon>
        <taxon>Pseudomonadati</taxon>
        <taxon>Pseudomonadota</taxon>
        <taxon>Gammaproteobacteria</taxon>
        <taxon>Lysobacterales</taxon>
        <taxon>Rhodanobacteraceae</taxon>
        <taxon>Rhodanobacter</taxon>
    </lineage>
</organism>
<dbReference type="Gene3D" id="3.20.20.150">
    <property type="entry name" value="Divalent-metal-dependent TIM barrel enzymes"/>
    <property type="match status" value="1"/>
</dbReference>
<gene>
    <name evidence="2" type="ORF">RHOFW104T7_18080</name>
</gene>
<evidence type="ECO:0000256" key="1">
    <source>
        <dbReference type="HAMAP-Rule" id="MF_00697"/>
    </source>
</evidence>
<dbReference type="AlphaFoldDB" id="A0A154QEJ0"/>
<reference evidence="2 3" key="1">
    <citation type="journal article" date="2016" name="MBio">
        <title>Lateral Gene Transfer in a Heavy Metal-Contaminated-Groundwater Microbial Community.</title>
        <authorList>
            <person name="Hemme C.L."/>
            <person name="Green S.J."/>
            <person name="Rishishwar L."/>
            <person name="Prakash O."/>
            <person name="Pettenato A."/>
            <person name="Chakraborty R."/>
            <person name="Deutschbauer A.M."/>
            <person name="Van Nostrand J.D."/>
            <person name="Wu L."/>
            <person name="He Z."/>
            <person name="Jordan I.K."/>
            <person name="Hazen T.C."/>
            <person name="Arkin A.P."/>
            <person name="Kostka J.E."/>
            <person name="Zhou J."/>
        </authorList>
    </citation>
    <scope>NUCLEOTIDE SEQUENCE [LARGE SCALE GENOMIC DNA]</scope>
    <source>
        <strain evidence="2 3">FW104-T7</strain>
    </source>
</reference>
<dbReference type="Proteomes" id="UP000076131">
    <property type="component" value="Unassembled WGS sequence"/>
</dbReference>
<comment type="caution">
    <text evidence="2">The sequence shown here is derived from an EMBL/GenBank/DDBJ whole genome shotgun (WGS) entry which is preliminary data.</text>
</comment>
<name>A0A154QEJ0_9GAMM</name>
<dbReference type="RefSeq" id="WP_008436361.1">
    <property type="nucleotide sequence ID" value="NZ_LVJS01000054.1"/>
</dbReference>
<proteinExistence type="inferred from homology"/>
<accession>A0A154QEJ0</accession>